<keyword evidence="2" id="KW-0812">Transmembrane</keyword>
<keyword evidence="4" id="KW-1185">Reference proteome</keyword>
<dbReference type="PROSITE" id="PS51257">
    <property type="entry name" value="PROKAR_LIPOPROTEIN"/>
    <property type="match status" value="1"/>
</dbReference>
<organism evidence="3 4">
    <name type="scientific">Sphingobium scionense</name>
    <dbReference type="NCBI Taxonomy" id="1404341"/>
    <lineage>
        <taxon>Bacteria</taxon>
        <taxon>Pseudomonadati</taxon>
        <taxon>Pseudomonadota</taxon>
        <taxon>Alphaproteobacteria</taxon>
        <taxon>Sphingomonadales</taxon>
        <taxon>Sphingomonadaceae</taxon>
        <taxon>Sphingobium</taxon>
    </lineage>
</organism>
<dbReference type="AlphaFoldDB" id="A0A7W6PV51"/>
<proteinExistence type="predicted"/>
<sequence length="390" mass="41408">MPKFTPSRRGLAIMALAAAGCGILIVLTLPVGLVEMLVASSGLSEAIPAAAPPLGMKARLLLAGFAALMGVGIVAAVRRNGSDAPHGRLRISGRRHPGVQGARKMGFAFAKLTALARGRNVPAAEEVAPAQRRADAHPDAPPRPPIFASRDFGGADIFARPESARRRLVVDNDPIEPMARVEAPAAFVPPPTREEVRQDASGIAQAPAFPRPFDAMPALSVNPIPLGRPPFAVPEDAMFEPWAEEDVAEPAAFHDEEAEIVSAVEPEFVVELTDILDATPIFAPPQVDVPAAEDVVETNEAAPEPAPFAPRSELPPIRTEPRIDTMSITELTERLERALTRRGRPATAPRVIADMPVASAVPVREAVSEDVEDALRAALGTLRTMTGRPR</sequence>
<evidence type="ECO:0000256" key="2">
    <source>
        <dbReference type="SAM" id="Phobius"/>
    </source>
</evidence>
<evidence type="ECO:0000313" key="4">
    <source>
        <dbReference type="Proteomes" id="UP000590524"/>
    </source>
</evidence>
<reference evidence="3 4" key="1">
    <citation type="submission" date="2020-08" db="EMBL/GenBank/DDBJ databases">
        <title>Genomic Encyclopedia of Type Strains, Phase IV (KMG-IV): sequencing the most valuable type-strain genomes for metagenomic binning, comparative biology and taxonomic classification.</title>
        <authorList>
            <person name="Goeker M."/>
        </authorList>
    </citation>
    <scope>NUCLEOTIDE SEQUENCE [LARGE SCALE GENOMIC DNA]</scope>
    <source>
        <strain evidence="3 4">DSM 19371</strain>
    </source>
</reference>
<evidence type="ECO:0000313" key="3">
    <source>
        <dbReference type="EMBL" id="MBB4147764.1"/>
    </source>
</evidence>
<accession>A0A7W6PV51</accession>
<comment type="caution">
    <text evidence="3">The sequence shown here is derived from an EMBL/GenBank/DDBJ whole genome shotgun (WGS) entry which is preliminary data.</text>
</comment>
<feature type="transmembrane region" description="Helical" evidence="2">
    <location>
        <begin position="58"/>
        <end position="77"/>
    </location>
</feature>
<dbReference type="RefSeq" id="WP_246428166.1">
    <property type="nucleotide sequence ID" value="NZ_JACIEU010000005.1"/>
</dbReference>
<dbReference type="Proteomes" id="UP000590524">
    <property type="component" value="Unassembled WGS sequence"/>
</dbReference>
<evidence type="ECO:0000256" key="1">
    <source>
        <dbReference type="SAM" id="MobiDB-lite"/>
    </source>
</evidence>
<keyword evidence="2" id="KW-1133">Transmembrane helix</keyword>
<feature type="transmembrane region" description="Helical" evidence="2">
    <location>
        <begin position="12"/>
        <end position="38"/>
    </location>
</feature>
<gene>
    <name evidence="3" type="ORF">GGQ90_001539</name>
</gene>
<dbReference type="EMBL" id="JACIEU010000005">
    <property type="protein sequence ID" value="MBB4147764.1"/>
    <property type="molecule type" value="Genomic_DNA"/>
</dbReference>
<keyword evidence="2" id="KW-0472">Membrane</keyword>
<name>A0A7W6PV51_9SPHN</name>
<feature type="region of interest" description="Disordered" evidence="1">
    <location>
        <begin position="125"/>
        <end position="147"/>
    </location>
</feature>
<protein>
    <submittedName>
        <fullName evidence="3">Uncharacterized protein</fullName>
    </submittedName>
</protein>